<dbReference type="RefSeq" id="WP_006003450.1">
    <property type="nucleotide sequence ID" value="NZ_DS996351.1"/>
</dbReference>
<dbReference type="Proteomes" id="UP000003676">
    <property type="component" value="Unassembled WGS sequence"/>
</dbReference>
<dbReference type="Gene3D" id="3.90.550.10">
    <property type="entry name" value="Spore Coat Polysaccharide Biosynthesis Protein SpsA, Chain A"/>
    <property type="match status" value="1"/>
</dbReference>
<dbReference type="PANTHER" id="PTHR48090">
    <property type="entry name" value="UNDECAPRENYL-PHOSPHATE 4-DEOXY-4-FORMAMIDO-L-ARABINOSE TRANSFERASE-RELATED"/>
    <property type="match status" value="1"/>
</dbReference>
<keyword evidence="1" id="KW-0812">Transmembrane</keyword>
<dbReference type="EMBL" id="ABXU01000001">
    <property type="protein sequence ID" value="EEB35001.1"/>
    <property type="molecule type" value="Genomic_DNA"/>
</dbReference>
<feature type="transmembrane region" description="Helical" evidence="1">
    <location>
        <begin position="314"/>
        <end position="336"/>
    </location>
</feature>
<sequence length="382" mass="41097">MEDTCELTILMPCLNESETLATCIMKAKAYLERSGVDGEVLVADNGSTDGSQEIARSLGARVVDVAQKGYGAALLGGIAAARGKYTIMGDADDSYDFSSLQVFVDKLRQGVDLVMGNRFKGGIAPGAMPPLHRYLGNPVLSWIGRLFFRISIGDFHCGLRGFNTEAIRRCGLKTTGMEFASEMVVKASMYGLSMAEVPTTLDKDGRSRPPHLRTWRDGWRHLCFLLTYAPHWLYMYPALALMGVGLLGVLLLLSGPLSVGSVTFANKSFVTFAMLLMLGMQVMGLGVVAAGLAGTHLPGRGVSLLARLASRDRLAFVALAFLVLFVCSYGYCFSAWSGAGYGNMASPFVDNLSILAIVFGAMAVFSFMLAFIIAVCKEFSSK</sequence>
<feature type="transmembrane region" description="Helical" evidence="1">
    <location>
        <begin position="269"/>
        <end position="293"/>
    </location>
</feature>
<dbReference type="SUPFAM" id="SSF53448">
    <property type="entry name" value="Nucleotide-diphospho-sugar transferases"/>
    <property type="match status" value="1"/>
</dbReference>
<dbReference type="CDD" id="cd04179">
    <property type="entry name" value="DPM_DPG-synthase_like"/>
    <property type="match status" value="1"/>
</dbReference>
<protein>
    <submittedName>
        <fullName evidence="4">Glycosyltransferase, group 2 family protein</fullName>
        <ecNumber evidence="4">2.4.-.-</ecNumber>
    </submittedName>
</protein>
<feature type="transmembrane region" description="Helical" evidence="1">
    <location>
        <begin position="356"/>
        <end position="376"/>
    </location>
</feature>
<evidence type="ECO:0000313" key="4">
    <source>
        <dbReference type="EMBL" id="EEB35001.1"/>
    </source>
</evidence>
<dbReference type="InterPro" id="IPR001173">
    <property type="entry name" value="Glyco_trans_2-like"/>
</dbReference>
<keyword evidence="1" id="KW-1133">Transmembrane helix</keyword>
<name>B6WPP0_9BACT</name>
<feature type="transmembrane region" description="Helical" evidence="1">
    <location>
        <begin position="234"/>
        <end position="257"/>
    </location>
</feature>
<organism evidence="4 5">
    <name type="scientific">Desulfovibrio piger ATCC 29098</name>
    <dbReference type="NCBI Taxonomy" id="411464"/>
    <lineage>
        <taxon>Bacteria</taxon>
        <taxon>Pseudomonadati</taxon>
        <taxon>Thermodesulfobacteriota</taxon>
        <taxon>Desulfovibrionia</taxon>
        <taxon>Desulfovibrionales</taxon>
        <taxon>Desulfovibrionaceae</taxon>
        <taxon>Desulfovibrio</taxon>
    </lineage>
</organism>
<dbReference type="InterPro" id="IPR050256">
    <property type="entry name" value="Glycosyltransferase_2"/>
</dbReference>
<dbReference type="eggNOG" id="COG0463">
    <property type="taxonomic scope" value="Bacteria"/>
</dbReference>
<proteinExistence type="predicted"/>
<dbReference type="InterPro" id="IPR029044">
    <property type="entry name" value="Nucleotide-diphossugar_trans"/>
</dbReference>
<accession>B6WPP0</accession>
<evidence type="ECO:0000259" key="3">
    <source>
        <dbReference type="Pfam" id="PF26629"/>
    </source>
</evidence>
<keyword evidence="1" id="KW-0472">Membrane</keyword>
<dbReference type="InterPro" id="IPR058718">
    <property type="entry name" value="Agl6_TM_C"/>
</dbReference>
<feature type="domain" description="Glycosyltransferase 2-like" evidence="2">
    <location>
        <begin position="8"/>
        <end position="169"/>
    </location>
</feature>
<dbReference type="PANTHER" id="PTHR48090:SF7">
    <property type="entry name" value="RFBJ PROTEIN"/>
    <property type="match status" value="1"/>
</dbReference>
<comment type="caution">
    <text evidence="4">The sequence shown here is derived from an EMBL/GenBank/DDBJ whole genome shotgun (WGS) entry which is preliminary data.</text>
</comment>
<gene>
    <name evidence="4" type="ORF">DESPIG_00005</name>
</gene>
<dbReference type="Pfam" id="PF00535">
    <property type="entry name" value="Glycos_transf_2"/>
    <property type="match status" value="1"/>
</dbReference>
<keyword evidence="4" id="KW-0328">Glycosyltransferase</keyword>
<dbReference type="HOGENOM" id="CLU_033536_4_0_7"/>
<evidence type="ECO:0000313" key="5">
    <source>
        <dbReference type="Proteomes" id="UP000003676"/>
    </source>
</evidence>
<dbReference type="STRING" id="901.DESPIGER_1173"/>
<reference evidence="4 5" key="1">
    <citation type="submission" date="2008-10" db="EMBL/GenBank/DDBJ databases">
        <title>Draft genome sequence of Desulvovibrio piger (ATCC 29098).</title>
        <authorList>
            <person name="Sudarsanam P."/>
            <person name="Ley R."/>
            <person name="Guruge J."/>
            <person name="Turnbaugh P.J."/>
            <person name="Mahowald M."/>
            <person name="Liep D."/>
            <person name="Gordon J."/>
        </authorList>
    </citation>
    <scope>NUCLEOTIDE SEQUENCE [LARGE SCALE GENOMIC DNA]</scope>
    <source>
        <strain evidence="4 5">ATCC 29098</strain>
    </source>
</reference>
<reference evidence="4 5" key="2">
    <citation type="submission" date="2008-10" db="EMBL/GenBank/DDBJ databases">
        <authorList>
            <person name="Fulton L."/>
            <person name="Clifton S."/>
            <person name="Fulton B."/>
            <person name="Xu J."/>
            <person name="Minx P."/>
            <person name="Pepin K.H."/>
            <person name="Johnson M."/>
            <person name="Bhonagiri V."/>
            <person name="Nash W.E."/>
            <person name="Mardis E.R."/>
            <person name="Wilson R.K."/>
        </authorList>
    </citation>
    <scope>NUCLEOTIDE SEQUENCE [LARGE SCALE GENOMIC DNA]</scope>
    <source>
        <strain evidence="4 5">ATCC 29098</strain>
    </source>
</reference>
<feature type="domain" description="Low-salt glycan biosynthesis hexosyltransferase Agl6 C-terminal transmembrane region" evidence="3">
    <location>
        <begin position="292"/>
        <end position="373"/>
    </location>
</feature>
<evidence type="ECO:0000259" key="2">
    <source>
        <dbReference type="Pfam" id="PF00535"/>
    </source>
</evidence>
<dbReference type="OrthoDB" id="9810303at2"/>
<dbReference type="AlphaFoldDB" id="B6WPP0"/>
<dbReference type="GO" id="GO:0016757">
    <property type="term" value="F:glycosyltransferase activity"/>
    <property type="evidence" value="ECO:0007669"/>
    <property type="project" value="UniProtKB-KW"/>
</dbReference>
<evidence type="ECO:0000256" key="1">
    <source>
        <dbReference type="SAM" id="Phobius"/>
    </source>
</evidence>
<dbReference type="EC" id="2.4.-.-" evidence="4"/>
<keyword evidence="4" id="KW-0808">Transferase</keyword>
<dbReference type="Pfam" id="PF26629">
    <property type="entry name" value="GT2_TM_C"/>
    <property type="match status" value="1"/>
</dbReference>